<keyword evidence="1" id="KW-0812">Transmembrane</keyword>
<evidence type="ECO:0000256" key="1">
    <source>
        <dbReference type="SAM" id="Phobius"/>
    </source>
</evidence>
<protein>
    <recommendedName>
        <fullName evidence="4">DUF3139 domain-containing protein</fullName>
    </recommendedName>
</protein>
<feature type="transmembrane region" description="Helical" evidence="1">
    <location>
        <begin position="6"/>
        <end position="26"/>
    </location>
</feature>
<organism evidence="2 3">
    <name type="scientific">Paenibacillus antibioticophila</name>
    <dbReference type="NCBI Taxonomy" id="1274374"/>
    <lineage>
        <taxon>Bacteria</taxon>
        <taxon>Bacillati</taxon>
        <taxon>Bacillota</taxon>
        <taxon>Bacilli</taxon>
        <taxon>Bacillales</taxon>
        <taxon>Paenibacillaceae</taxon>
        <taxon>Paenibacillus</taxon>
    </lineage>
</organism>
<keyword evidence="1" id="KW-0472">Membrane</keyword>
<accession>A0A920CFU7</accession>
<reference evidence="2 3" key="1">
    <citation type="submission" date="2021-03" db="EMBL/GenBank/DDBJ databases">
        <title>Antimicrobial resistance genes in bacteria isolated from Japanese honey, and their potential for conferring macrolide and lincosamide resistance in the American foulbrood pathogen Paenibacillus larvae.</title>
        <authorList>
            <person name="Okamoto M."/>
            <person name="Kumagai M."/>
            <person name="Kanamori H."/>
            <person name="Takamatsu D."/>
        </authorList>
    </citation>
    <scope>NUCLEOTIDE SEQUENCE [LARGE SCALE GENOMIC DNA]</scope>
    <source>
        <strain evidence="2 3">J41TS12</strain>
    </source>
</reference>
<dbReference type="Proteomes" id="UP000681162">
    <property type="component" value="Unassembled WGS sequence"/>
</dbReference>
<evidence type="ECO:0000313" key="3">
    <source>
        <dbReference type="Proteomes" id="UP000681162"/>
    </source>
</evidence>
<proteinExistence type="predicted"/>
<dbReference type="Pfam" id="PF11337">
    <property type="entry name" value="DUF3139"/>
    <property type="match status" value="1"/>
</dbReference>
<keyword evidence="1" id="KW-1133">Transmembrane helix</keyword>
<comment type="caution">
    <text evidence="2">The sequence shown here is derived from an EMBL/GenBank/DDBJ whole genome shotgun (WGS) entry which is preliminary data.</text>
</comment>
<gene>
    <name evidence="2" type="ORF">J41TS12_28960</name>
</gene>
<keyword evidence="3" id="KW-1185">Reference proteome</keyword>
<dbReference type="AlphaFoldDB" id="A0A920CFU7"/>
<dbReference type="EMBL" id="BORR01000010">
    <property type="protein sequence ID" value="GIO38035.1"/>
    <property type="molecule type" value="Genomic_DNA"/>
</dbReference>
<evidence type="ECO:0000313" key="2">
    <source>
        <dbReference type="EMBL" id="GIO38035.1"/>
    </source>
</evidence>
<dbReference type="InterPro" id="IPR021486">
    <property type="entry name" value="DUF3139"/>
</dbReference>
<name>A0A920CFU7_9BACL</name>
<evidence type="ECO:0008006" key="4">
    <source>
        <dbReference type="Google" id="ProtNLM"/>
    </source>
</evidence>
<sequence length="110" mass="12907">MIKWKYTLIVFVAFLILFGFGCLQIFKHRANNEVMSYLVDQKGYSKEEISKIYTQVGKTPIVSTTVIFSDELDARYFYRKENGQIYQYSFAPVHGSWDGQSIFKHEERDG</sequence>
<dbReference type="PROSITE" id="PS51257">
    <property type="entry name" value="PROKAR_LIPOPROTEIN"/>
    <property type="match status" value="1"/>
</dbReference>